<protein>
    <submittedName>
        <fullName evidence="1">Uncharacterized protein</fullName>
    </submittedName>
</protein>
<proteinExistence type="predicted"/>
<name>A0A1F6BYA6_9BACT</name>
<sequence length="239" mass="27357">MNKVVQNTTGKFESEHVASEYKYPSEYKPKPLAEQMRILRKEFTGIEHVTGNLDANYSAPGADGAFLIPRFETFSPSYNEALKMLLDKLEKRYDGNFYNYQKYSFGKGELRQSVRSENAWRRLGRKQKSNVILLPAQTGIKYRGHSTRLSREKFAHNEFGLGAFAGGIILLTHPERFPEFVEDNNDLWIDFAGDEYAPDADGVFSCAPVFRFRKKQLEFDFRRTNIAAVSYGSASAFTQ</sequence>
<comment type="caution">
    <text evidence="1">The sequence shown here is derived from an EMBL/GenBank/DDBJ whole genome shotgun (WGS) entry which is preliminary data.</text>
</comment>
<dbReference type="AlphaFoldDB" id="A0A1F6BYA6"/>
<dbReference type="Proteomes" id="UP000176322">
    <property type="component" value="Unassembled WGS sequence"/>
</dbReference>
<gene>
    <name evidence="1" type="ORF">A2837_01170</name>
</gene>
<evidence type="ECO:0000313" key="1">
    <source>
        <dbReference type="EMBL" id="OGG41808.1"/>
    </source>
</evidence>
<reference evidence="1 2" key="1">
    <citation type="journal article" date="2016" name="Nat. Commun.">
        <title>Thousands of microbial genomes shed light on interconnected biogeochemical processes in an aquifer system.</title>
        <authorList>
            <person name="Anantharaman K."/>
            <person name="Brown C.T."/>
            <person name="Hug L.A."/>
            <person name="Sharon I."/>
            <person name="Castelle C.J."/>
            <person name="Probst A.J."/>
            <person name="Thomas B.C."/>
            <person name="Singh A."/>
            <person name="Wilkins M.J."/>
            <person name="Karaoz U."/>
            <person name="Brodie E.L."/>
            <person name="Williams K.H."/>
            <person name="Hubbard S.S."/>
            <person name="Banfield J.F."/>
        </authorList>
    </citation>
    <scope>NUCLEOTIDE SEQUENCE [LARGE SCALE GENOMIC DNA]</scope>
</reference>
<accession>A0A1F6BYA6</accession>
<evidence type="ECO:0000313" key="2">
    <source>
        <dbReference type="Proteomes" id="UP000176322"/>
    </source>
</evidence>
<organism evidence="1 2">
    <name type="scientific">Candidatus Kaiserbacteria bacterium RIFCSPHIGHO2_01_FULL_46_22</name>
    <dbReference type="NCBI Taxonomy" id="1798475"/>
    <lineage>
        <taxon>Bacteria</taxon>
        <taxon>Candidatus Kaiseribacteriota</taxon>
    </lineage>
</organism>
<dbReference type="EMBL" id="MFKO01000002">
    <property type="protein sequence ID" value="OGG41808.1"/>
    <property type="molecule type" value="Genomic_DNA"/>
</dbReference>